<name>A0A261SGN7_9BORD</name>
<proteinExistence type="predicted"/>
<dbReference type="RefSeq" id="WP_094826901.1">
    <property type="nucleotide sequence ID" value="NZ_NEVL01000003.1"/>
</dbReference>
<dbReference type="OrthoDB" id="8706835at2"/>
<reference evidence="1 2" key="1">
    <citation type="submission" date="2017-05" db="EMBL/GenBank/DDBJ databases">
        <title>Complete and WGS of Bordetella genogroups.</title>
        <authorList>
            <person name="Spilker T."/>
            <person name="LiPuma J."/>
        </authorList>
    </citation>
    <scope>NUCLEOTIDE SEQUENCE [LARGE SCALE GENOMIC DNA]</scope>
    <source>
        <strain evidence="1 2">AU17610</strain>
    </source>
</reference>
<organism evidence="1 2">
    <name type="scientific">Bordetella genomosp. 1</name>
    <dbReference type="NCBI Taxonomy" id="1395607"/>
    <lineage>
        <taxon>Bacteria</taxon>
        <taxon>Pseudomonadati</taxon>
        <taxon>Pseudomonadota</taxon>
        <taxon>Betaproteobacteria</taxon>
        <taxon>Burkholderiales</taxon>
        <taxon>Alcaligenaceae</taxon>
        <taxon>Bordetella</taxon>
    </lineage>
</organism>
<protein>
    <submittedName>
        <fullName evidence="1">Uncharacterized protein</fullName>
    </submittedName>
</protein>
<dbReference type="EMBL" id="NEVL01000003">
    <property type="protein sequence ID" value="OZI36092.1"/>
    <property type="molecule type" value="Genomic_DNA"/>
</dbReference>
<evidence type="ECO:0000313" key="1">
    <source>
        <dbReference type="EMBL" id="OZI36092.1"/>
    </source>
</evidence>
<accession>A0A261SGN7</accession>
<dbReference type="AlphaFoldDB" id="A0A261SGN7"/>
<dbReference type="Proteomes" id="UP000217005">
    <property type="component" value="Unassembled WGS sequence"/>
</dbReference>
<gene>
    <name evidence="1" type="ORF">CEG14_13750</name>
</gene>
<sequence length="220" mass="23536">MAFHTGEYDVYLVLTGADAPSPWTTAAWLPLAEMLAPFVASPRGKAAVRCTQLDRATRKKASFGRLAWNEASHRKWTHGGAQADGAPWIFLGAEAWAPAWTQCEKDNAAPDCFVALSTPASGMTDKPVRFGGKLLVALTVHAPADTRAALRAAMQRIARASRSPLAVYQRRPWGRAAFGGFTGAINDLAYTGLFKAGDPHARAVDADSLSETWTPLPACA</sequence>
<comment type="caution">
    <text evidence="1">The sequence shown here is derived from an EMBL/GenBank/DDBJ whole genome shotgun (WGS) entry which is preliminary data.</text>
</comment>
<evidence type="ECO:0000313" key="2">
    <source>
        <dbReference type="Proteomes" id="UP000217005"/>
    </source>
</evidence>